<dbReference type="EMBL" id="JAPDOD010000046">
    <property type="protein sequence ID" value="MDA0165368.1"/>
    <property type="molecule type" value="Genomic_DNA"/>
</dbReference>
<dbReference type="InterPro" id="IPR005467">
    <property type="entry name" value="His_kinase_dom"/>
</dbReference>
<dbReference type="SMART" id="SM00387">
    <property type="entry name" value="HATPase_c"/>
    <property type="match status" value="1"/>
</dbReference>
<keyword evidence="8 11" id="KW-1133">Transmembrane helix</keyword>
<evidence type="ECO:0000313" key="14">
    <source>
        <dbReference type="EMBL" id="MDA0165368.1"/>
    </source>
</evidence>
<dbReference type="PANTHER" id="PTHR45436">
    <property type="entry name" value="SENSOR HISTIDINE KINASE YKOH"/>
    <property type="match status" value="1"/>
</dbReference>
<dbReference type="Pfam" id="PF00512">
    <property type="entry name" value="HisKA"/>
    <property type="match status" value="1"/>
</dbReference>
<evidence type="ECO:0000256" key="11">
    <source>
        <dbReference type="SAM" id="Phobius"/>
    </source>
</evidence>
<organism evidence="14 15">
    <name type="scientific">Solirubrobacter ginsenosidimutans</name>
    <dbReference type="NCBI Taxonomy" id="490573"/>
    <lineage>
        <taxon>Bacteria</taxon>
        <taxon>Bacillati</taxon>
        <taxon>Actinomycetota</taxon>
        <taxon>Thermoleophilia</taxon>
        <taxon>Solirubrobacterales</taxon>
        <taxon>Solirubrobacteraceae</taxon>
        <taxon>Solirubrobacter</taxon>
    </lineage>
</organism>
<dbReference type="RefSeq" id="WP_270044626.1">
    <property type="nucleotide sequence ID" value="NZ_JAPDOD010000046.1"/>
</dbReference>
<dbReference type="InterPro" id="IPR003661">
    <property type="entry name" value="HisK_dim/P_dom"/>
</dbReference>
<dbReference type="SUPFAM" id="SSF47384">
    <property type="entry name" value="Homodimeric domain of signal transducing histidine kinase"/>
    <property type="match status" value="1"/>
</dbReference>
<dbReference type="PRINTS" id="PR00344">
    <property type="entry name" value="BCTRLSENSOR"/>
</dbReference>
<feature type="domain" description="Histidine kinase" evidence="12">
    <location>
        <begin position="235"/>
        <end position="442"/>
    </location>
</feature>
<dbReference type="CDD" id="cd00075">
    <property type="entry name" value="HATPase"/>
    <property type="match status" value="1"/>
</dbReference>
<dbReference type="PANTHER" id="PTHR45436:SF5">
    <property type="entry name" value="SENSOR HISTIDINE KINASE TRCS"/>
    <property type="match status" value="1"/>
</dbReference>
<feature type="domain" description="HAMP" evidence="13">
    <location>
        <begin position="174"/>
        <end position="227"/>
    </location>
</feature>
<dbReference type="SMART" id="SM00304">
    <property type="entry name" value="HAMP"/>
    <property type="match status" value="1"/>
</dbReference>
<dbReference type="SMART" id="SM00388">
    <property type="entry name" value="HisKA"/>
    <property type="match status" value="1"/>
</dbReference>
<evidence type="ECO:0000256" key="7">
    <source>
        <dbReference type="ARBA" id="ARBA00022777"/>
    </source>
</evidence>
<dbReference type="CDD" id="cd00082">
    <property type="entry name" value="HisKA"/>
    <property type="match status" value="1"/>
</dbReference>
<keyword evidence="7 14" id="KW-0418">Kinase</keyword>
<dbReference type="SUPFAM" id="SSF55874">
    <property type="entry name" value="ATPase domain of HSP90 chaperone/DNA topoisomerase II/histidine kinase"/>
    <property type="match status" value="1"/>
</dbReference>
<dbReference type="PROSITE" id="PS50885">
    <property type="entry name" value="HAMP"/>
    <property type="match status" value="1"/>
</dbReference>
<evidence type="ECO:0000256" key="3">
    <source>
        <dbReference type="ARBA" id="ARBA00012438"/>
    </source>
</evidence>
<evidence type="ECO:0000256" key="2">
    <source>
        <dbReference type="ARBA" id="ARBA00004236"/>
    </source>
</evidence>
<reference evidence="14" key="1">
    <citation type="submission" date="2022-10" db="EMBL/GenBank/DDBJ databases">
        <title>The WGS of Solirubrobacter ginsenosidimutans DSM 21036.</title>
        <authorList>
            <person name="Jiang Z."/>
        </authorList>
    </citation>
    <scope>NUCLEOTIDE SEQUENCE</scope>
    <source>
        <strain evidence="14">DSM 21036</strain>
    </source>
</reference>
<dbReference type="InterPro" id="IPR004358">
    <property type="entry name" value="Sig_transdc_His_kin-like_C"/>
</dbReference>
<accession>A0A9X3N5Q8</accession>
<dbReference type="Pfam" id="PF02518">
    <property type="entry name" value="HATPase_c"/>
    <property type="match status" value="1"/>
</dbReference>
<dbReference type="AlphaFoldDB" id="A0A9X3N5Q8"/>
<keyword evidence="9" id="KW-0902">Two-component regulatory system</keyword>
<dbReference type="InterPro" id="IPR036890">
    <property type="entry name" value="HATPase_C_sf"/>
</dbReference>
<dbReference type="Gene3D" id="1.10.287.130">
    <property type="match status" value="1"/>
</dbReference>
<evidence type="ECO:0000256" key="10">
    <source>
        <dbReference type="ARBA" id="ARBA00023136"/>
    </source>
</evidence>
<dbReference type="SUPFAM" id="SSF158472">
    <property type="entry name" value="HAMP domain-like"/>
    <property type="match status" value="1"/>
</dbReference>
<evidence type="ECO:0000256" key="5">
    <source>
        <dbReference type="ARBA" id="ARBA00022679"/>
    </source>
</evidence>
<evidence type="ECO:0000259" key="13">
    <source>
        <dbReference type="PROSITE" id="PS50885"/>
    </source>
</evidence>
<gene>
    <name evidence="14" type="ORF">OM076_34180</name>
</gene>
<dbReference type="InterPro" id="IPR003660">
    <property type="entry name" value="HAMP_dom"/>
</dbReference>
<dbReference type="Gene3D" id="6.10.340.10">
    <property type="match status" value="1"/>
</dbReference>
<evidence type="ECO:0000313" key="15">
    <source>
        <dbReference type="Proteomes" id="UP001149140"/>
    </source>
</evidence>
<evidence type="ECO:0000259" key="12">
    <source>
        <dbReference type="PROSITE" id="PS50109"/>
    </source>
</evidence>
<protein>
    <recommendedName>
        <fullName evidence="3">histidine kinase</fullName>
        <ecNumber evidence="3">2.7.13.3</ecNumber>
    </recommendedName>
</protein>
<dbReference type="InterPro" id="IPR036097">
    <property type="entry name" value="HisK_dim/P_sf"/>
</dbReference>
<dbReference type="Gene3D" id="3.30.565.10">
    <property type="entry name" value="Histidine kinase-like ATPase, C-terminal domain"/>
    <property type="match status" value="1"/>
</dbReference>
<dbReference type="InterPro" id="IPR003594">
    <property type="entry name" value="HATPase_dom"/>
</dbReference>
<keyword evidence="10 11" id="KW-0472">Membrane</keyword>
<feature type="transmembrane region" description="Helical" evidence="11">
    <location>
        <begin position="149"/>
        <end position="168"/>
    </location>
</feature>
<dbReference type="GO" id="GO:0005886">
    <property type="term" value="C:plasma membrane"/>
    <property type="evidence" value="ECO:0007669"/>
    <property type="project" value="UniProtKB-SubCell"/>
</dbReference>
<dbReference type="EC" id="2.7.13.3" evidence="3"/>
<dbReference type="PROSITE" id="PS50109">
    <property type="entry name" value="HIS_KIN"/>
    <property type="match status" value="1"/>
</dbReference>
<dbReference type="Proteomes" id="UP001149140">
    <property type="component" value="Unassembled WGS sequence"/>
</dbReference>
<sequence>MSFRRRLALSCAAAVAVVVVFGSGLAYWIVSDTLHGQVDSSLRDQATLGAVTMAEPGPGTVATGDQLLTTAAAPVYKQVVRISRREALPPALSPDDPDLKAVANGSKPPFFADRQIGGDPWRVYISRGGDGLAIFLARPLNETYHALSTLRLALGLLALAGIVLAVVLSRLATRTAIRPVTTLTEAAEHVASTRDLSRRIETQGEDEVSRLATSFNTMLEALERSQRAQRQLVADASHELRTPLTSLRTNLEVLAKGGPPDAGDRDRLRADLVAQLEELSALVGDLVELARDEEPEEPSVEDVRLDRLVAAAVERARRHAHAVTFATALEPALVLGVPARLDRAVANLLDNAAKWSPAGSVIDVRLRDGELTVRDRGPGIEQQDRDQVFDRFFRSDSARGRPGSGLGLAIVRQVAEGHGGSVAAEAAEGGGALLRLRLPVLSANP</sequence>
<dbReference type="InterPro" id="IPR050428">
    <property type="entry name" value="TCS_sensor_his_kinase"/>
</dbReference>
<keyword evidence="5" id="KW-0808">Transferase</keyword>
<evidence type="ECO:0000256" key="8">
    <source>
        <dbReference type="ARBA" id="ARBA00022989"/>
    </source>
</evidence>
<evidence type="ECO:0000256" key="9">
    <source>
        <dbReference type="ARBA" id="ARBA00023012"/>
    </source>
</evidence>
<proteinExistence type="predicted"/>
<keyword evidence="4" id="KW-0597">Phosphoprotein</keyword>
<dbReference type="CDD" id="cd06225">
    <property type="entry name" value="HAMP"/>
    <property type="match status" value="1"/>
</dbReference>
<name>A0A9X3N5Q8_9ACTN</name>
<comment type="caution">
    <text evidence="14">The sequence shown here is derived from an EMBL/GenBank/DDBJ whole genome shotgun (WGS) entry which is preliminary data.</text>
</comment>
<comment type="catalytic activity">
    <reaction evidence="1">
        <text>ATP + protein L-histidine = ADP + protein N-phospho-L-histidine.</text>
        <dbReference type="EC" id="2.7.13.3"/>
    </reaction>
</comment>
<feature type="transmembrane region" description="Helical" evidence="11">
    <location>
        <begin position="7"/>
        <end position="30"/>
    </location>
</feature>
<evidence type="ECO:0000256" key="6">
    <source>
        <dbReference type="ARBA" id="ARBA00022692"/>
    </source>
</evidence>
<dbReference type="GO" id="GO:0000155">
    <property type="term" value="F:phosphorelay sensor kinase activity"/>
    <property type="evidence" value="ECO:0007669"/>
    <property type="project" value="InterPro"/>
</dbReference>
<evidence type="ECO:0000256" key="1">
    <source>
        <dbReference type="ARBA" id="ARBA00000085"/>
    </source>
</evidence>
<evidence type="ECO:0000256" key="4">
    <source>
        <dbReference type="ARBA" id="ARBA00022553"/>
    </source>
</evidence>
<dbReference type="Pfam" id="PF00672">
    <property type="entry name" value="HAMP"/>
    <property type="match status" value="1"/>
</dbReference>
<keyword evidence="15" id="KW-1185">Reference proteome</keyword>
<keyword evidence="6 11" id="KW-0812">Transmembrane</keyword>
<comment type="subcellular location">
    <subcellularLocation>
        <location evidence="2">Cell membrane</location>
    </subcellularLocation>
</comment>